<dbReference type="AlphaFoldDB" id="R7QGG6"/>
<gene>
    <name evidence="1" type="ORF">CHC_T00005851001</name>
</gene>
<accession>R7QGG6</accession>
<evidence type="ECO:0000313" key="1">
    <source>
        <dbReference type="EMBL" id="CDF37617.1"/>
    </source>
</evidence>
<dbReference type="RefSeq" id="XP_005717488.1">
    <property type="nucleotide sequence ID" value="XM_005717431.1"/>
</dbReference>
<keyword evidence="2" id="KW-1185">Reference proteome</keyword>
<organism evidence="1 2">
    <name type="scientific">Chondrus crispus</name>
    <name type="common">Carrageen Irish moss</name>
    <name type="synonym">Polymorpha crispa</name>
    <dbReference type="NCBI Taxonomy" id="2769"/>
    <lineage>
        <taxon>Eukaryota</taxon>
        <taxon>Rhodophyta</taxon>
        <taxon>Florideophyceae</taxon>
        <taxon>Rhodymeniophycidae</taxon>
        <taxon>Gigartinales</taxon>
        <taxon>Gigartinaceae</taxon>
        <taxon>Chondrus</taxon>
    </lineage>
</organism>
<dbReference type="Gramene" id="CDF37617">
    <property type="protein sequence ID" value="CDF37617"/>
    <property type="gene ID" value="CHC_T00005851001"/>
</dbReference>
<proteinExistence type="predicted"/>
<dbReference type="Proteomes" id="UP000012073">
    <property type="component" value="Unassembled WGS sequence"/>
</dbReference>
<name>R7QGG6_CHOCR</name>
<reference evidence="2" key="1">
    <citation type="journal article" date="2013" name="Proc. Natl. Acad. Sci. U.S.A.">
        <title>Genome structure and metabolic features in the red seaweed Chondrus crispus shed light on evolution of the Archaeplastida.</title>
        <authorList>
            <person name="Collen J."/>
            <person name="Porcel B."/>
            <person name="Carre W."/>
            <person name="Ball S.G."/>
            <person name="Chaparro C."/>
            <person name="Tonon T."/>
            <person name="Barbeyron T."/>
            <person name="Michel G."/>
            <person name="Noel B."/>
            <person name="Valentin K."/>
            <person name="Elias M."/>
            <person name="Artiguenave F."/>
            <person name="Arun A."/>
            <person name="Aury J.M."/>
            <person name="Barbosa-Neto J.F."/>
            <person name="Bothwell J.H."/>
            <person name="Bouget F.Y."/>
            <person name="Brillet L."/>
            <person name="Cabello-Hurtado F."/>
            <person name="Capella-Gutierrez S."/>
            <person name="Charrier B."/>
            <person name="Cladiere L."/>
            <person name="Cock J.M."/>
            <person name="Coelho S.M."/>
            <person name="Colleoni C."/>
            <person name="Czjzek M."/>
            <person name="Da Silva C."/>
            <person name="Delage L."/>
            <person name="Denoeud F."/>
            <person name="Deschamps P."/>
            <person name="Dittami S.M."/>
            <person name="Gabaldon T."/>
            <person name="Gachon C.M."/>
            <person name="Groisillier A."/>
            <person name="Herve C."/>
            <person name="Jabbari K."/>
            <person name="Katinka M."/>
            <person name="Kloareg B."/>
            <person name="Kowalczyk N."/>
            <person name="Labadie K."/>
            <person name="Leblanc C."/>
            <person name="Lopez P.J."/>
            <person name="McLachlan D.H."/>
            <person name="Meslet-Cladiere L."/>
            <person name="Moustafa A."/>
            <person name="Nehr Z."/>
            <person name="Nyvall Collen P."/>
            <person name="Panaud O."/>
            <person name="Partensky F."/>
            <person name="Poulain J."/>
            <person name="Rensing S.A."/>
            <person name="Rousvoal S."/>
            <person name="Samson G."/>
            <person name="Symeonidi A."/>
            <person name="Weissenbach J."/>
            <person name="Zambounis A."/>
            <person name="Wincker P."/>
            <person name="Boyen C."/>
        </authorList>
    </citation>
    <scope>NUCLEOTIDE SEQUENCE [LARGE SCALE GENOMIC DNA]</scope>
    <source>
        <strain evidence="2">cv. Stackhouse</strain>
    </source>
</reference>
<protein>
    <submittedName>
        <fullName evidence="1">Uncharacterized protein</fullName>
    </submittedName>
</protein>
<dbReference type="GeneID" id="17325206"/>
<evidence type="ECO:0000313" key="2">
    <source>
        <dbReference type="Proteomes" id="UP000012073"/>
    </source>
</evidence>
<dbReference type="KEGG" id="ccp:CHC_T00005851001"/>
<dbReference type="EMBL" id="HG001854">
    <property type="protein sequence ID" value="CDF37617.1"/>
    <property type="molecule type" value="Genomic_DNA"/>
</dbReference>
<sequence>MVCTCVCVRAGHPGCDAKRAGEKWGVPVAAHAQRAREAAKSGRGESESGRKRVCEAVPQGQRLVNERPVGSEAKSAYIPRSMVDTLARGSRTPHMTAHPKRSPCAPSAVSTPISLSSVSTSSARTVTARTCLSIHLAAICIRRLSRPVCGPEMARFRRAASSM</sequence>